<evidence type="ECO:0000256" key="2">
    <source>
        <dbReference type="SAM" id="MobiDB-lite"/>
    </source>
</evidence>
<proteinExistence type="predicted"/>
<dbReference type="SUPFAM" id="SSF111347">
    <property type="entry name" value="Rap/Ran-GAP"/>
    <property type="match status" value="1"/>
</dbReference>
<keyword evidence="1" id="KW-0343">GTPase activation</keyword>
<dbReference type="Gene3D" id="3.40.50.11210">
    <property type="entry name" value="Rap/Ran-GAP"/>
    <property type="match status" value="1"/>
</dbReference>
<dbReference type="Proteomes" id="UP001146793">
    <property type="component" value="Unassembled WGS sequence"/>
</dbReference>
<dbReference type="InterPro" id="IPR000331">
    <property type="entry name" value="Rap/Ran_GAP_dom"/>
</dbReference>
<dbReference type="GO" id="GO:0005096">
    <property type="term" value="F:GTPase activator activity"/>
    <property type="evidence" value="ECO:0007669"/>
    <property type="project" value="UniProtKB-KW"/>
</dbReference>
<name>A0AAV7Z670_9EUKA</name>
<reference evidence="4" key="1">
    <citation type="submission" date="2022-08" db="EMBL/GenBank/DDBJ databases">
        <title>Novel sulphate-reducing endosymbionts in the free-living metamonad Anaeramoeba.</title>
        <authorList>
            <person name="Jerlstrom-Hultqvist J."/>
            <person name="Cepicka I."/>
            <person name="Gallot-Lavallee L."/>
            <person name="Salas-Leiva D."/>
            <person name="Curtis B.A."/>
            <person name="Zahonova K."/>
            <person name="Pipaliya S."/>
            <person name="Dacks J."/>
            <person name="Roger A.J."/>
        </authorList>
    </citation>
    <scope>NUCLEOTIDE SEQUENCE</scope>
    <source>
        <strain evidence="4">Busselton2</strain>
    </source>
</reference>
<dbReference type="InterPro" id="IPR046859">
    <property type="entry name" value="RGPA/RALGAPB_N"/>
</dbReference>
<dbReference type="Pfam" id="PF20412">
    <property type="entry name" value="RALGAPB_N"/>
    <property type="match status" value="1"/>
</dbReference>
<dbReference type="GO" id="GO:0051056">
    <property type="term" value="P:regulation of small GTPase mediated signal transduction"/>
    <property type="evidence" value="ECO:0007669"/>
    <property type="project" value="InterPro"/>
</dbReference>
<feature type="compositionally biased region" description="Polar residues" evidence="2">
    <location>
        <begin position="620"/>
        <end position="631"/>
    </location>
</feature>
<evidence type="ECO:0000256" key="1">
    <source>
        <dbReference type="ARBA" id="ARBA00022468"/>
    </source>
</evidence>
<dbReference type="PANTHER" id="PTHR21344">
    <property type="entry name" value="RAL GTPASE-ACTIVATING PROTEIN SUBUNIT BETA"/>
    <property type="match status" value="1"/>
</dbReference>
<dbReference type="PROSITE" id="PS50085">
    <property type="entry name" value="RAPGAP"/>
    <property type="match status" value="1"/>
</dbReference>
<dbReference type="FunFam" id="3.40.50.11210:FF:000001">
    <property type="entry name" value="Ral GTPase-activating protein subunit alpha-1 isoform 1"/>
    <property type="match status" value="1"/>
</dbReference>
<evidence type="ECO:0000313" key="4">
    <source>
        <dbReference type="EMBL" id="KAJ3437581.1"/>
    </source>
</evidence>
<sequence length="1327" mass="153566">MFLQHIEQVTSLKQNPESNVLATFPQDIKCDIVDSVLRILLDPNRLKPVCISKFSIQWVMECTGQAFSLPLANHKIIQNGITLYAKWLNEESLPLMFHKDKNRYCREIFGHLSLLFEPRFGIENTELETTHVNLCLKVINIISTLGEKFYSTYDNETVEFLLDILVGITDSLLSGEGSRQEPLLTHNLTPHVLKLLFDLWFKSNTTNIQMWNKLKKAFVNWRHRSATIIQWSATSHALVNSLINQLYGPHEGNPKVIIQIPPTEFVKLNYSRINLEKDGLIFFYHKTLHIINNPNEITDPEIFSIAMNGIRDIVNCFLRIGNRSDYGNINNLKQFPDPPTGNSILHIFAKWLFEATNLSKPGFEEGIECAYSVLCNIFMSVQKESFLEIYLLNFYQSIISALLSPKTHGRSICAILLNTTNIFSTKLEGVLILLPYYIKIIEEILVKKQYPIKISVNKNVLRKACINLIKSLVFFPQCFPELEIQTINDNLFEKKNLRDKKEEMIEKKLEMGIELEKEKEGKVINFKELTNKIFLIILESLNNETDPYNVCLLLWTFSIVIHEAIDIFPEICSQLLYSTQLFLIDPTLLTNTSSPLSSTTTTTTATTTNTNTTTTKTSNWPIKTTHTTSPSTNEFNNNWPDWVIATALNSLDSISSLTNKIQKIDTSSIPNIVSSICKLIKKKMNELLTSDPEQIQNIICKCYHVIGGFIINSQWLLKNINVLKEVMNSIKLGISSQSKLEKKKIIKIDPIPIIKQYALDLFSIIFKQYANFPIETGPSNMSTLITEQKIQKKYKLTEEEFDLCASYYCLDKNRILTIIDKQSIKEIQQIKNNNSNINKKKSKIDQEPNIGKEKGIEIDSEKGIKIEIEKEREKEKEKEKGKEKENKNEKERINQKDTLDQKKLLFIIRDFNGRYAWKAKFRSLPLNYRRPKKSEIIQHIWKGESRPPEYKIFIPLNQNEEHEEDITLQTDSTLLDYLKIDDETKSNWVNYIIGIQHRIEEIYRYIEEETNSVDIGCQKPTKINSSIKVIKNKDKLIKTLPFIEINLKDNQKVYVQNFSSNNRLFLTNIGLMKIDGEEHLEFLKIDNKFKNSIKQLDQLSERRNQSISVIYIGPNQNRYCDVSYIFENKRGSDPFNKFISQLGWMVDLKNHNGYNGDLNWKESGRKTPYYGNYYTEVVFHVSTLINFKENNVERVKEILGKNRVCVVWIDDERAFNPKILKSNLNSIFLIIRPHYTGLFSITFMDYAQSSQIKGPLSENVLISEKALGALVRKTVIITDQELTEAQTNIQNPFKKRADTISILALEGIIKPQIENFYSKLLFSNFKL</sequence>
<comment type="caution">
    <text evidence="4">The sequence shown here is derived from an EMBL/GenBank/DDBJ whole genome shotgun (WGS) entry which is preliminary data.</text>
</comment>
<dbReference type="EMBL" id="JANTQA010000033">
    <property type="protein sequence ID" value="KAJ3437581.1"/>
    <property type="molecule type" value="Genomic_DNA"/>
</dbReference>
<evidence type="ECO:0000259" key="3">
    <source>
        <dbReference type="PROSITE" id="PS50085"/>
    </source>
</evidence>
<accession>A0AAV7Z670</accession>
<protein>
    <recommendedName>
        <fullName evidence="3">Rap-GAP domain-containing protein</fullName>
    </recommendedName>
</protein>
<dbReference type="Pfam" id="PF02145">
    <property type="entry name" value="Rap_GAP"/>
    <property type="match status" value="1"/>
</dbReference>
<gene>
    <name evidence="4" type="ORF">M0812_16745</name>
</gene>
<feature type="compositionally biased region" description="Low complexity" evidence="2">
    <location>
        <begin position="595"/>
        <end position="619"/>
    </location>
</feature>
<dbReference type="InterPro" id="IPR039930">
    <property type="entry name" value="RALGAPB"/>
</dbReference>
<feature type="region of interest" description="Disordered" evidence="2">
    <location>
        <begin position="872"/>
        <end position="894"/>
    </location>
</feature>
<dbReference type="InterPro" id="IPR035974">
    <property type="entry name" value="Rap/Ran-GAP_sf"/>
</dbReference>
<organism evidence="4 5">
    <name type="scientific">Anaeramoeba flamelloides</name>
    <dbReference type="NCBI Taxonomy" id="1746091"/>
    <lineage>
        <taxon>Eukaryota</taxon>
        <taxon>Metamonada</taxon>
        <taxon>Anaeramoebidae</taxon>
        <taxon>Anaeramoeba</taxon>
    </lineage>
</organism>
<feature type="domain" description="Rap-GAP" evidence="3">
    <location>
        <begin position="1093"/>
        <end position="1303"/>
    </location>
</feature>
<dbReference type="PANTHER" id="PTHR21344:SF1">
    <property type="entry name" value="RAL GTPASE-ACTIVATING PROTEIN SUBUNIT BETA"/>
    <property type="match status" value="1"/>
</dbReference>
<evidence type="ECO:0000313" key="5">
    <source>
        <dbReference type="Proteomes" id="UP001146793"/>
    </source>
</evidence>
<feature type="region of interest" description="Disordered" evidence="2">
    <location>
        <begin position="595"/>
        <end position="631"/>
    </location>
</feature>